<protein>
    <recommendedName>
        <fullName evidence="2">Isopenicillin N synthase-like Fe(2+) 2OG dioxygenase domain-containing protein</fullName>
    </recommendedName>
</protein>
<evidence type="ECO:0000313" key="1">
    <source>
        <dbReference type="EMBL" id="CAE2204347.1"/>
    </source>
</evidence>
<name>A0A6V4W5H9_9EUKA</name>
<dbReference type="AlphaFoldDB" id="A0A6V4W5H9"/>
<proteinExistence type="predicted"/>
<evidence type="ECO:0008006" key="2">
    <source>
        <dbReference type="Google" id="ProtNLM"/>
    </source>
</evidence>
<gene>
    <name evidence="1" type="ORF">CPOL0286_LOCUS5065</name>
</gene>
<reference evidence="1" key="1">
    <citation type="submission" date="2021-01" db="EMBL/GenBank/DDBJ databases">
        <authorList>
            <person name="Corre E."/>
            <person name="Pelletier E."/>
            <person name="Niang G."/>
            <person name="Scheremetjew M."/>
            <person name="Finn R."/>
            <person name="Kale V."/>
            <person name="Holt S."/>
            <person name="Cochrane G."/>
            <person name="Meng A."/>
            <person name="Brown T."/>
            <person name="Cohen L."/>
        </authorList>
    </citation>
    <scope>NUCLEOTIDE SEQUENCE</scope>
    <source>
        <strain evidence="1">UIO037</strain>
    </source>
</reference>
<organism evidence="1">
    <name type="scientific">Prymnesium polylepis</name>
    <dbReference type="NCBI Taxonomy" id="72548"/>
    <lineage>
        <taxon>Eukaryota</taxon>
        <taxon>Haptista</taxon>
        <taxon>Haptophyta</taxon>
        <taxon>Prymnesiophyceae</taxon>
        <taxon>Prymnesiales</taxon>
        <taxon>Prymnesiaceae</taxon>
        <taxon>Prymnesium</taxon>
    </lineage>
</organism>
<dbReference type="EMBL" id="HBKO01011399">
    <property type="protein sequence ID" value="CAE2204347.1"/>
    <property type="molecule type" value="Transcribed_RNA"/>
</dbReference>
<sequence length="224" mass="24119">MACTGGARSGPNWSEVYVNAAQAAASTVAMSFENGDSLLLLHNLMRAEELACLNVEVATALHCEREAQSSFNRFGPPPADVPMHIFRRDRVRLPLERMPASANILCDALLVRVLTLLETQLPDLAHSLFGECLPCATCISNTIFEHSRGEPAINVYTAFGSLAAHEDQHYLTVLIPLSDGDAADGEDVLRVHTAGSLDLNGKTRGTAAFTGVMALQSEPVQRHP</sequence>
<accession>A0A6V4W5H9</accession>